<feature type="domain" description="PPM-type phosphatase" evidence="2">
    <location>
        <begin position="1"/>
        <end position="82"/>
    </location>
</feature>
<dbReference type="InterPro" id="IPR001932">
    <property type="entry name" value="PPM-type_phosphatase-like_dom"/>
</dbReference>
<organism evidence="3 4">
    <name type="scientific">Lupinus luteus</name>
    <name type="common">European yellow lupine</name>
    <dbReference type="NCBI Taxonomy" id="3873"/>
    <lineage>
        <taxon>Eukaryota</taxon>
        <taxon>Viridiplantae</taxon>
        <taxon>Streptophyta</taxon>
        <taxon>Embryophyta</taxon>
        <taxon>Tracheophyta</taxon>
        <taxon>Spermatophyta</taxon>
        <taxon>Magnoliopsida</taxon>
        <taxon>eudicotyledons</taxon>
        <taxon>Gunneridae</taxon>
        <taxon>Pentapetalae</taxon>
        <taxon>rosids</taxon>
        <taxon>fabids</taxon>
        <taxon>Fabales</taxon>
        <taxon>Fabaceae</taxon>
        <taxon>Papilionoideae</taxon>
        <taxon>50 kb inversion clade</taxon>
        <taxon>genistoids sensu lato</taxon>
        <taxon>core genistoids</taxon>
        <taxon>Genisteae</taxon>
        <taxon>Lupinus</taxon>
    </lineage>
</organism>
<dbReference type="GO" id="GO:0004722">
    <property type="term" value="F:protein serine/threonine phosphatase activity"/>
    <property type="evidence" value="ECO:0007669"/>
    <property type="project" value="InterPro"/>
</dbReference>
<dbReference type="InterPro" id="IPR036457">
    <property type="entry name" value="PPM-type-like_dom_sf"/>
</dbReference>
<evidence type="ECO:0000313" key="3">
    <source>
        <dbReference type="EMBL" id="CAL0327492.1"/>
    </source>
</evidence>
<gene>
    <name evidence="3" type="ORF">LLUT_LOCUS28552</name>
</gene>
<keyword evidence="1" id="KW-0472">Membrane</keyword>
<keyword evidence="4" id="KW-1185">Reference proteome</keyword>
<dbReference type="SUPFAM" id="SSF81606">
    <property type="entry name" value="PP2C-like"/>
    <property type="match status" value="1"/>
</dbReference>
<name>A0AAV1Y0V5_LUPLU</name>
<dbReference type="EMBL" id="CAXHTB010000020">
    <property type="protein sequence ID" value="CAL0327492.1"/>
    <property type="molecule type" value="Genomic_DNA"/>
</dbReference>
<evidence type="ECO:0000259" key="2">
    <source>
        <dbReference type="PROSITE" id="PS51746"/>
    </source>
</evidence>
<sequence length="123" mass="13762">MGDDNSVVRCVQFNNELVVACPDIYQVTLGSDTEFLVLASDGLWDNISSSDAVSLVRDQLRKHRNIQDRRTQDNVSIIIADLGRTDWQNVPKQQQNVTFELVQALATIGIVLIGIWFSSQLSL</sequence>
<dbReference type="PROSITE" id="PS51746">
    <property type="entry name" value="PPM_2"/>
    <property type="match status" value="1"/>
</dbReference>
<comment type="caution">
    <text evidence="3">The sequence shown here is derived from an EMBL/GenBank/DDBJ whole genome shotgun (WGS) entry which is preliminary data.</text>
</comment>
<keyword evidence="1" id="KW-0812">Transmembrane</keyword>
<feature type="transmembrane region" description="Helical" evidence="1">
    <location>
        <begin position="97"/>
        <end position="117"/>
    </location>
</feature>
<dbReference type="PANTHER" id="PTHR47992">
    <property type="entry name" value="PROTEIN PHOSPHATASE"/>
    <property type="match status" value="1"/>
</dbReference>
<dbReference type="Gene3D" id="3.60.40.10">
    <property type="entry name" value="PPM-type phosphatase domain"/>
    <property type="match status" value="1"/>
</dbReference>
<evidence type="ECO:0000313" key="4">
    <source>
        <dbReference type="Proteomes" id="UP001497480"/>
    </source>
</evidence>
<dbReference type="Pfam" id="PF00481">
    <property type="entry name" value="PP2C"/>
    <property type="match status" value="1"/>
</dbReference>
<proteinExistence type="predicted"/>
<evidence type="ECO:0000256" key="1">
    <source>
        <dbReference type="SAM" id="Phobius"/>
    </source>
</evidence>
<accession>A0AAV1Y0V5</accession>
<protein>
    <recommendedName>
        <fullName evidence="2">PPM-type phosphatase domain-containing protein</fullName>
    </recommendedName>
</protein>
<keyword evidence="1" id="KW-1133">Transmembrane helix</keyword>
<reference evidence="3 4" key="1">
    <citation type="submission" date="2024-03" db="EMBL/GenBank/DDBJ databases">
        <authorList>
            <person name="Martinez-Hernandez J."/>
        </authorList>
    </citation>
    <scope>NUCLEOTIDE SEQUENCE [LARGE SCALE GENOMIC DNA]</scope>
</reference>
<dbReference type="InterPro" id="IPR015655">
    <property type="entry name" value="PP2C"/>
</dbReference>
<dbReference type="Proteomes" id="UP001497480">
    <property type="component" value="Unassembled WGS sequence"/>
</dbReference>
<dbReference type="AlphaFoldDB" id="A0AAV1Y0V5"/>